<dbReference type="Proteomes" id="UP001182556">
    <property type="component" value="Unassembled WGS sequence"/>
</dbReference>
<evidence type="ECO:0000256" key="1">
    <source>
        <dbReference type="SAM" id="MobiDB-lite"/>
    </source>
</evidence>
<proteinExistence type="predicted"/>
<gene>
    <name evidence="4" type="ORF">DB88DRAFT_485046</name>
</gene>
<feature type="region of interest" description="Disordered" evidence="1">
    <location>
        <begin position="1"/>
        <end position="81"/>
    </location>
</feature>
<reference evidence="4" key="1">
    <citation type="submission" date="2023-02" db="EMBL/GenBank/DDBJ databases">
        <title>Identification and recombinant expression of a fungal hydrolase from Papiliotrema laurentii that hydrolyzes apple cutin and clears colloidal polyester polyurethane.</title>
        <authorList>
            <consortium name="DOE Joint Genome Institute"/>
            <person name="Roman V.A."/>
            <person name="Bojanowski C."/>
            <person name="Crable B.R."/>
            <person name="Wagner D.N."/>
            <person name="Hung C.S."/>
            <person name="Nadeau L.J."/>
            <person name="Schratz L."/>
            <person name="Haridas S."/>
            <person name="Pangilinan J."/>
            <person name="Lipzen A."/>
            <person name="Na H."/>
            <person name="Yan M."/>
            <person name="Ng V."/>
            <person name="Grigoriev I.V."/>
            <person name="Spatafora J.W."/>
            <person name="Barlow D."/>
            <person name="Biffinger J."/>
            <person name="Kelley-Loughnane N."/>
            <person name="Varaljay V.A."/>
            <person name="Crookes-Goodson W.J."/>
        </authorList>
    </citation>
    <scope>NUCLEOTIDE SEQUENCE</scope>
    <source>
        <strain evidence="4">5307AH</strain>
    </source>
</reference>
<dbReference type="InterPro" id="IPR051091">
    <property type="entry name" value="O-Glucosyltr/Glycosyltrsf_90"/>
</dbReference>
<protein>
    <recommendedName>
        <fullName evidence="3">Glycosyl transferase CAP10 domain-containing protein</fullName>
    </recommendedName>
</protein>
<evidence type="ECO:0000313" key="5">
    <source>
        <dbReference type="Proteomes" id="UP001182556"/>
    </source>
</evidence>
<dbReference type="Pfam" id="PF05686">
    <property type="entry name" value="Glyco_transf_90"/>
    <property type="match status" value="1"/>
</dbReference>
<keyword evidence="2" id="KW-0472">Membrane</keyword>
<dbReference type="PANTHER" id="PTHR12203:SF118">
    <property type="entry name" value="BETA-1,2-XYLOSYLTRANSFERASE 1"/>
    <property type="match status" value="1"/>
</dbReference>
<dbReference type="PANTHER" id="PTHR12203">
    <property type="entry name" value="KDEL LYS-ASP-GLU-LEU CONTAINING - RELATED"/>
    <property type="match status" value="1"/>
</dbReference>
<name>A0AAD9FTC8_PAPLA</name>
<evidence type="ECO:0000259" key="3">
    <source>
        <dbReference type="SMART" id="SM00672"/>
    </source>
</evidence>
<sequence>MQGTPGATPRLPYRAPPTPPRGSPPPLPSSPDRARSIANHLDYPSRGPRRLPSLSPGPNALGLMRGGGVGGKTSVGRRRRLGRKTMQRALLLCIVAGLVVLAFQAGEAGKTDQSDQGRRTGPRGLRALTARWAGEGEDEQGVCRFVSPVEAYHRDLDRLNRIYPHRIRPTTFLDLTNLSSTGSLYNTTFQSHFFSPTGHLVLPPHENGTPTPHPIPMLLALGEKKWENLLARQSRTLEQAVEEYQRRYGRRPPKGFDVWWDFAMRNNLVLPDEYDRINLDLAPFFALPKEEMKRRMDMVREMPETFTIQVEDGRVAVEIIDQGGLAWDGTLPRSRDIVSLLQGFAEHLPNMKATFSIFDQPQIYISWARRESLAKLGLRGEHTSHLQETDSAHVRLSRSCPPESHYRVNESFYEGRSFIYDNLEASDLCQNPYVIPIHGLTIEPHGHDSHPKPHTQLLPLFSLAKTSINSDILVTPLDQFNDKPGKDPKWEDKTNPKLAWRGSSTGISMMTRDVDWRKAHRIRLHHFANDPQDGEVEFMVPDLGQDTAAPATWATEDLLNAQQEAESAKDVADFYYDMKLAGGPLQCADGDGTCSDMWREIKFAPHQSSEELNKHKFLLDIDGNGWSGRFKRLMSTNSMVIKTSLFTEWYQPHLIPWFMYVPAKLDFSDLTDILAFFRGAPKHPDLAFDETAKALAQNGQCFAKRMFRLEDLQAYMMRLFLEYARIAADEGVDMDFYLPVTAVDTPEPYGEVEGTDNDEAKNNTEETLQKISEADLPEWPLDGQWVLEHASGDDDSKVDLFAEGSRDGDQTHWDVREAEERFVEQAWVDSGEAALDDHWGQGSLKRV</sequence>
<keyword evidence="5" id="KW-1185">Reference proteome</keyword>
<feature type="compositionally biased region" description="Pro residues" evidence="1">
    <location>
        <begin position="14"/>
        <end position="29"/>
    </location>
</feature>
<dbReference type="EMBL" id="JAODAN010000003">
    <property type="protein sequence ID" value="KAK1925774.1"/>
    <property type="molecule type" value="Genomic_DNA"/>
</dbReference>
<dbReference type="AlphaFoldDB" id="A0AAD9FTC8"/>
<feature type="compositionally biased region" description="Gly residues" evidence="1">
    <location>
        <begin position="64"/>
        <end position="73"/>
    </location>
</feature>
<accession>A0AAD9FTC8</accession>
<dbReference type="InterPro" id="IPR006598">
    <property type="entry name" value="CAP10"/>
</dbReference>
<feature type="domain" description="Glycosyl transferase CAP10" evidence="3">
    <location>
        <begin position="422"/>
        <end position="730"/>
    </location>
</feature>
<evidence type="ECO:0000313" key="4">
    <source>
        <dbReference type="EMBL" id="KAK1925774.1"/>
    </source>
</evidence>
<feature type="transmembrane region" description="Helical" evidence="2">
    <location>
        <begin position="89"/>
        <end position="106"/>
    </location>
</feature>
<dbReference type="SMART" id="SM00672">
    <property type="entry name" value="CAP10"/>
    <property type="match status" value="1"/>
</dbReference>
<keyword evidence="2" id="KW-0812">Transmembrane</keyword>
<comment type="caution">
    <text evidence="4">The sequence shown here is derived from an EMBL/GenBank/DDBJ whole genome shotgun (WGS) entry which is preliminary data.</text>
</comment>
<evidence type="ECO:0000256" key="2">
    <source>
        <dbReference type="SAM" id="Phobius"/>
    </source>
</evidence>
<organism evidence="4 5">
    <name type="scientific">Papiliotrema laurentii</name>
    <name type="common">Cryptococcus laurentii</name>
    <dbReference type="NCBI Taxonomy" id="5418"/>
    <lineage>
        <taxon>Eukaryota</taxon>
        <taxon>Fungi</taxon>
        <taxon>Dikarya</taxon>
        <taxon>Basidiomycota</taxon>
        <taxon>Agaricomycotina</taxon>
        <taxon>Tremellomycetes</taxon>
        <taxon>Tremellales</taxon>
        <taxon>Rhynchogastremaceae</taxon>
        <taxon>Papiliotrema</taxon>
    </lineage>
</organism>
<keyword evidence="2" id="KW-1133">Transmembrane helix</keyword>